<organism evidence="1 2">
    <name type="scientific">Nocardia yunnanensis</name>
    <dbReference type="NCBI Taxonomy" id="2382165"/>
    <lineage>
        <taxon>Bacteria</taxon>
        <taxon>Bacillati</taxon>
        <taxon>Actinomycetota</taxon>
        <taxon>Actinomycetes</taxon>
        <taxon>Mycobacteriales</taxon>
        <taxon>Nocardiaceae</taxon>
        <taxon>Nocardia</taxon>
    </lineage>
</organism>
<name>A0A386ZDR0_9NOCA</name>
<evidence type="ECO:0000313" key="1">
    <source>
        <dbReference type="EMBL" id="AYF75666.1"/>
    </source>
</evidence>
<dbReference type="EMBL" id="CP032568">
    <property type="protein sequence ID" value="AYF75666.1"/>
    <property type="molecule type" value="Genomic_DNA"/>
</dbReference>
<keyword evidence="2" id="KW-1185">Reference proteome</keyword>
<protein>
    <submittedName>
        <fullName evidence="1">Uncharacterized protein</fullName>
    </submittedName>
</protein>
<sequence length="112" mass="12526">MAEYAIGFLRREISGPQKPQHEMEMHAVAERYGYTICLMVLVAPEREAVVQRLMTLVWNEGANAIIAPSADHFEPGEIDALVKLTDVIYVDTGDRLTIHTDDMSEADGHVFP</sequence>
<reference evidence="1 2" key="1">
    <citation type="submission" date="2018-09" db="EMBL/GenBank/DDBJ databases">
        <title>Nocardia yunnanensis sp. nov., an actinomycete isolated from a soil sample.</title>
        <authorList>
            <person name="Zhang J."/>
        </authorList>
    </citation>
    <scope>NUCLEOTIDE SEQUENCE [LARGE SCALE GENOMIC DNA]</scope>
    <source>
        <strain evidence="1 2">CFHS0054</strain>
    </source>
</reference>
<gene>
    <name evidence="1" type="ORF">D7D52_19460</name>
</gene>
<evidence type="ECO:0000313" key="2">
    <source>
        <dbReference type="Proteomes" id="UP000267164"/>
    </source>
</evidence>
<dbReference type="OrthoDB" id="4559018at2"/>
<accession>A0A386ZDR0</accession>
<dbReference type="KEGG" id="nyu:D7D52_19460"/>
<dbReference type="AlphaFoldDB" id="A0A386ZDR0"/>
<proteinExistence type="predicted"/>
<dbReference type="Proteomes" id="UP000267164">
    <property type="component" value="Chromosome"/>
</dbReference>